<dbReference type="OrthoDB" id="2431694at2759"/>
<dbReference type="EMBL" id="JAAAIP010000555">
    <property type="protein sequence ID" value="KAG0315200.1"/>
    <property type="molecule type" value="Genomic_DNA"/>
</dbReference>
<dbReference type="AlphaFoldDB" id="A0A9P6RB94"/>
<sequence>MGPYSLALDEIADLTSESAFSASLEKNILAIAKMAPPSPDIYERWLMLRSILDRVCVFNRYDEVAKAVRKESMKDPVAAYLFTIVMAYSHYFTFRSEVPEDINEREGFVGPTWMFLQTPLTMYNVESIFGGHY</sequence>
<keyword evidence="2" id="KW-1185">Reference proteome</keyword>
<evidence type="ECO:0000313" key="1">
    <source>
        <dbReference type="EMBL" id="KAG0315200.1"/>
    </source>
</evidence>
<reference evidence="1" key="1">
    <citation type="journal article" date="2020" name="Fungal Divers.">
        <title>Resolving the Mortierellaceae phylogeny through synthesis of multi-gene phylogenetics and phylogenomics.</title>
        <authorList>
            <person name="Vandepol N."/>
            <person name="Liber J."/>
            <person name="Desiro A."/>
            <person name="Na H."/>
            <person name="Kennedy M."/>
            <person name="Barry K."/>
            <person name="Grigoriev I.V."/>
            <person name="Miller A.N."/>
            <person name="O'Donnell K."/>
            <person name="Stajich J.E."/>
            <person name="Bonito G."/>
        </authorList>
    </citation>
    <scope>NUCLEOTIDE SEQUENCE</scope>
    <source>
        <strain evidence="1">REB-010B</strain>
    </source>
</reference>
<organism evidence="1 2">
    <name type="scientific">Dissophora globulifera</name>
    <dbReference type="NCBI Taxonomy" id="979702"/>
    <lineage>
        <taxon>Eukaryota</taxon>
        <taxon>Fungi</taxon>
        <taxon>Fungi incertae sedis</taxon>
        <taxon>Mucoromycota</taxon>
        <taxon>Mortierellomycotina</taxon>
        <taxon>Mortierellomycetes</taxon>
        <taxon>Mortierellales</taxon>
        <taxon>Mortierellaceae</taxon>
        <taxon>Dissophora</taxon>
    </lineage>
</organism>
<name>A0A9P6RB94_9FUNG</name>
<proteinExistence type="predicted"/>
<dbReference type="Proteomes" id="UP000738325">
    <property type="component" value="Unassembled WGS sequence"/>
</dbReference>
<gene>
    <name evidence="1" type="ORF">BGZ99_007608</name>
</gene>
<evidence type="ECO:0000313" key="2">
    <source>
        <dbReference type="Proteomes" id="UP000738325"/>
    </source>
</evidence>
<protein>
    <submittedName>
        <fullName evidence="1">Uncharacterized protein</fullName>
    </submittedName>
</protein>
<comment type="caution">
    <text evidence="1">The sequence shown here is derived from an EMBL/GenBank/DDBJ whole genome shotgun (WGS) entry which is preliminary data.</text>
</comment>
<accession>A0A9P6RB94</accession>